<dbReference type="PANTHER" id="PTHR31234:SF65">
    <property type="entry name" value="LATE EMBRYOGENESIS ABUNDANT PROTEIN, LEA_2 SUBGROUP"/>
    <property type="match status" value="1"/>
</dbReference>
<feature type="transmembrane region" description="Helical" evidence="5">
    <location>
        <begin position="12"/>
        <end position="32"/>
    </location>
</feature>
<evidence type="ECO:0000256" key="2">
    <source>
        <dbReference type="ARBA" id="ARBA00022692"/>
    </source>
</evidence>
<evidence type="ECO:0000259" key="6">
    <source>
        <dbReference type="Pfam" id="PF03168"/>
    </source>
</evidence>
<feature type="domain" description="Late embryogenesis abundant protein LEA-2 subgroup" evidence="6">
    <location>
        <begin position="68"/>
        <end position="152"/>
    </location>
</feature>
<dbReference type="GO" id="GO:0098542">
    <property type="term" value="P:defense response to other organism"/>
    <property type="evidence" value="ECO:0007669"/>
    <property type="project" value="InterPro"/>
</dbReference>
<comment type="caution">
    <text evidence="7">The sequence shown here is derived from an EMBL/GenBank/DDBJ whole genome shotgun (WGS) entry which is preliminary data.</text>
</comment>
<keyword evidence="3 5" id="KW-1133">Transmembrane helix</keyword>
<keyword evidence="2 5" id="KW-0812">Transmembrane</keyword>
<evidence type="ECO:0000313" key="7">
    <source>
        <dbReference type="EMBL" id="KAG0477275.1"/>
    </source>
</evidence>
<proteinExistence type="predicted"/>
<dbReference type="Proteomes" id="UP000636800">
    <property type="component" value="Chromosome 6"/>
</dbReference>
<evidence type="ECO:0000313" key="8">
    <source>
        <dbReference type="Proteomes" id="UP000636800"/>
    </source>
</evidence>
<protein>
    <recommendedName>
        <fullName evidence="6">Late embryogenesis abundant protein LEA-2 subgroup domain-containing protein</fullName>
    </recommendedName>
</protein>
<dbReference type="SUPFAM" id="SSF117070">
    <property type="entry name" value="LEA14-like"/>
    <property type="match status" value="1"/>
</dbReference>
<organism evidence="7 8">
    <name type="scientific">Vanilla planifolia</name>
    <name type="common">Vanilla</name>
    <dbReference type="NCBI Taxonomy" id="51239"/>
    <lineage>
        <taxon>Eukaryota</taxon>
        <taxon>Viridiplantae</taxon>
        <taxon>Streptophyta</taxon>
        <taxon>Embryophyta</taxon>
        <taxon>Tracheophyta</taxon>
        <taxon>Spermatophyta</taxon>
        <taxon>Magnoliopsida</taxon>
        <taxon>Liliopsida</taxon>
        <taxon>Asparagales</taxon>
        <taxon>Orchidaceae</taxon>
        <taxon>Vanilloideae</taxon>
        <taxon>Vanilleae</taxon>
        <taxon>Vanilla</taxon>
    </lineage>
</organism>
<dbReference type="GO" id="GO:0016020">
    <property type="term" value="C:membrane"/>
    <property type="evidence" value="ECO:0007669"/>
    <property type="project" value="UniProtKB-SubCell"/>
</dbReference>
<sequence length="187" mass="20388">MDARKSFKICCIATLVILVIFIVILVILYFTILKPKQPEVVAKPLGLSNFHFSLQPNVSLSLCIRMQISIKNPNYARFEYGNSTAYLYYFGSSVGDAPIGAGVIHARSTANLTTVVNVAADKVISNPNFLPDVFRGSLSLTTASTMEGKVVLLGILRLHAKDHIACMTSVFVWKGNSSSSCISEIKL</sequence>
<reference evidence="7 8" key="1">
    <citation type="journal article" date="2020" name="Nat. Food">
        <title>A phased Vanilla planifolia genome enables genetic improvement of flavour and production.</title>
        <authorList>
            <person name="Hasing T."/>
            <person name="Tang H."/>
            <person name="Brym M."/>
            <person name="Khazi F."/>
            <person name="Huang T."/>
            <person name="Chambers A.H."/>
        </authorList>
    </citation>
    <scope>NUCLEOTIDE SEQUENCE [LARGE SCALE GENOMIC DNA]</scope>
    <source>
        <tissue evidence="7">Leaf</tissue>
    </source>
</reference>
<comment type="subcellular location">
    <subcellularLocation>
        <location evidence="1">Membrane</location>
        <topology evidence="1">Single-pass membrane protein</topology>
    </subcellularLocation>
</comment>
<dbReference type="InterPro" id="IPR004864">
    <property type="entry name" value="LEA_2"/>
</dbReference>
<name>A0A835QPN5_VANPL</name>
<evidence type="ECO:0000256" key="4">
    <source>
        <dbReference type="ARBA" id="ARBA00023136"/>
    </source>
</evidence>
<dbReference type="InterPro" id="IPR044839">
    <property type="entry name" value="NDR1-like"/>
</dbReference>
<dbReference type="Pfam" id="PF03168">
    <property type="entry name" value="LEA_2"/>
    <property type="match status" value="1"/>
</dbReference>
<gene>
    <name evidence="7" type="ORF">HPP92_014116</name>
</gene>
<accession>A0A835QPN5</accession>
<dbReference type="EMBL" id="JADCNL010000006">
    <property type="protein sequence ID" value="KAG0477275.1"/>
    <property type="molecule type" value="Genomic_DNA"/>
</dbReference>
<evidence type="ECO:0000256" key="3">
    <source>
        <dbReference type="ARBA" id="ARBA00022989"/>
    </source>
</evidence>
<dbReference type="OrthoDB" id="1903179at2759"/>
<evidence type="ECO:0000256" key="1">
    <source>
        <dbReference type="ARBA" id="ARBA00004167"/>
    </source>
</evidence>
<keyword evidence="8" id="KW-1185">Reference proteome</keyword>
<evidence type="ECO:0000256" key="5">
    <source>
        <dbReference type="SAM" id="Phobius"/>
    </source>
</evidence>
<dbReference type="PANTHER" id="PTHR31234">
    <property type="entry name" value="LATE EMBRYOGENESIS ABUNDANT (LEA) HYDROXYPROLINE-RICH GLYCOPROTEIN FAMILY"/>
    <property type="match status" value="1"/>
</dbReference>
<dbReference type="AlphaFoldDB" id="A0A835QPN5"/>
<keyword evidence="4 5" id="KW-0472">Membrane</keyword>